<dbReference type="GO" id="GO:0004596">
    <property type="term" value="F:protein-N-terminal amino-acid acetyltransferase activity"/>
    <property type="evidence" value="ECO:0007669"/>
    <property type="project" value="InterPro"/>
</dbReference>
<accession>A0A832YU90</accession>
<keyword evidence="2" id="KW-0012">Acyltransferase</keyword>
<dbReference type="NCBIfam" id="TIGR01575">
    <property type="entry name" value="rimI"/>
    <property type="match status" value="1"/>
</dbReference>
<dbReference type="InterPro" id="IPR016181">
    <property type="entry name" value="Acyl_CoA_acyltransferase"/>
</dbReference>
<dbReference type="Proteomes" id="UP000605144">
    <property type="component" value="Unassembled WGS sequence"/>
</dbReference>
<feature type="domain" description="N-acetyltransferase" evidence="3">
    <location>
        <begin position="3"/>
        <end position="149"/>
    </location>
</feature>
<name>A0A832YU90_9EURY</name>
<dbReference type="Pfam" id="PF00583">
    <property type="entry name" value="Acetyltransf_1"/>
    <property type="match status" value="1"/>
</dbReference>
<dbReference type="InterPro" id="IPR006464">
    <property type="entry name" value="AcTrfase_RimI/Ard1"/>
</dbReference>
<dbReference type="InterPro" id="IPR000182">
    <property type="entry name" value="GNAT_dom"/>
</dbReference>
<evidence type="ECO:0000259" key="3">
    <source>
        <dbReference type="PROSITE" id="PS51186"/>
    </source>
</evidence>
<dbReference type="GO" id="GO:0031415">
    <property type="term" value="C:NatA complex"/>
    <property type="evidence" value="ECO:0007669"/>
    <property type="project" value="InterPro"/>
</dbReference>
<organism evidence="4 5">
    <name type="scientific">Methanothermococcus okinawensis</name>
    <dbReference type="NCBI Taxonomy" id="155863"/>
    <lineage>
        <taxon>Archaea</taxon>
        <taxon>Methanobacteriati</taxon>
        <taxon>Methanobacteriota</taxon>
        <taxon>Methanomada group</taxon>
        <taxon>Methanococci</taxon>
        <taxon>Methanococcales</taxon>
        <taxon>Methanococcaceae</taxon>
        <taxon>Methanothermococcus</taxon>
    </lineage>
</organism>
<gene>
    <name evidence="4" type="primary">rimI</name>
    <name evidence="4" type="ORF">EYG76_04425</name>
</gene>
<protein>
    <submittedName>
        <fullName evidence="4">Ribosomal-protein-alanine N-acetyltransferase</fullName>
    </submittedName>
</protein>
<dbReference type="Gene3D" id="3.40.630.30">
    <property type="match status" value="1"/>
</dbReference>
<dbReference type="CDD" id="cd04301">
    <property type="entry name" value="NAT_SF"/>
    <property type="match status" value="1"/>
</dbReference>
<reference evidence="4" key="1">
    <citation type="journal article" date="2020" name="ISME J.">
        <title>Gammaproteobacteria mediating utilization of methyl-, sulfur- and petroleum organic compounds in deep ocean hydrothermal plumes.</title>
        <authorList>
            <person name="Zhou Z."/>
            <person name="Liu Y."/>
            <person name="Pan J."/>
            <person name="Cron B.R."/>
            <person name="Toner B.M."/>
            <person name="Anantharaman K."/>
            <person name="Breier J.A."/>
            <person name="Dick G.J."/>
            <person name="Li M."/>
        </authorList>
    </citation>
    <scope>NUCLEOTIDE SEQUENCE</scope>
    <source>
        <strain evidence="4">SZUA-1385</strain>
    </source>
</reference>
<evidence type="ECO:0000256" key="1">
    <source>
        <dbReference type="ARBA" id="ARBA00022679"/>
    </source>
</evidence>
<keyword evidence="1 4" id="KW-0808">Transferase</keyword>
<sequence length="163" mass="19267">MYFKIRGMKDNDIDRIIDIERESFEYSYPPSLIMQAYTSFPEGFLVVEEANSKKIIGYIMCIIEWRNGHIISIAVSKEYRNRGVGTMLLNASEHILFKRYNINNIVLEVKFDNKIARKFYYSRGYEDKRLLKNYYDDGSDAILMVKKNPYMSSKNGPIIINMW</sequence>
<dbReference type="PANTHER" id="PTHR23091:SF4">
    <property type="entry name" value="N-TERMINAL AMINO-ACID N(ALPHA)-ACETYLTRANSFERASE NATA"/>
    <property type="match status" value="1"/>
</dbReference>
<dbReference type="PROSITE" id="PS51186">
    <property type="entry name" value="GNAT"/>
    <property type="match status" value="1"/>
</dbReference>
<evidence type="ECO:0000313" key="5">
    <source>
        <dbReference type="Proteomes" id="UP000605144"/>
    </source>
</evidence>
<dbReference type="InterPro" id="IPR045047">
    <property type="entry name" value="Ard1-like"/>
</dbReference>
<dbReference type="SUPFAM" id="SSF55729">
    <property type="entry name" value="Acyl-CoA N-acyltransferases (Nat)"/>
    <property type="match status" value="1"/>
</dbReference>
<evidence type="ECO:0000256" key="2">
    <source>
        <dbReference type="ARBA" id="ARBA00023315"/>
    </source>
</evidence>
<proteinExistence type="predicted"/>
<comment type="caution">
    <text evidence="4">The sequence shown here is derived from an EMBL/GenBank/DDBJ whole genome shotgun (WGS) entry which is preliminary data.</text>
</comment>
<dbReference type="AlphaFoldDB" id="A0A832YU90"/>
<evidence type="ECO:0000313" key="4">
    <source>
        <dbReference type="EMBL" id="HIP17524.1"/>
    </source>
</evidence>
<dbReference type="EMBL" id="DQSV01000088">
    <property type="protein sequence ID" value="HIP17524.1"/>
    <property type="molecule type" value="Genomic_DNA"/>
</dbReference>
<dbReference type="PANTHER" id="PTHR23091">
    <property type="entry name" value="N-TERMINAL ACETYLTRANSFERASE"/>
    <property type="match status" value="1"/>
</dbReference>